<evidence type="ECO:0000313" key="2">
    <source>
        <dbReference type="Proteomes" id="UP000006461"/>
    </source>
</evidence>
<evidence type="ECO:0000313" key="1">
    <source>
        <dbReference type="EMBL" id="CCH86678.1"/>
    </source>
</evidence>
<dbReference type="EMBL" id="FO203431">
    <property type="protein sequence ID" value="CCH86678.1"/>
    <property type="molecule type" value="Genomic_DNA"/>
</dbReference>
<reference evidence="1 2" key="1">
    <citation type="journal article" date="2012" name="J. Bacteriol.">
        <title>Genome Sequence of Radiation-Resistant Modestobacter marinus Strain BC501, a Representative Actinobacterium That Thrives on Calcareous Stone Surfaces.</title>
        <authorList>
            <person name="Normand P."/>
            <person name="Gury J."/>
            <person name="Pujic P."/>
            <person name="Chouaia B."/>
            <person name="Crotti E."/>
            <person name="Brusetti L."/>
            <person name="Daffonchio D."/>
            <person name="Vacherie B."/>
            <person name="Barbe V."/>
            <person name="Medigue C."/>
            <person name="Calteau A."/>
            <person name="Ghodhbane-Gtari F."/>
            <person name="Essoussi I."/>
            <person name="Nouioui I."/>
            <person name="Abbassi-Ghozzi I."/>
            <person name="Gtari M."/>
        </authorList>
    </citation>
    <scope>NUCLEOTIDE SEQUENCE [LARGE SCALE GENOMIC DNA]</scope>
    <source>
        <strain evidence="2">BC 501</strain>
    </source>
</reference>
<keyword evidence="2" id="KW-1185">Reference proteome</keyword>
<gene>
    <name evidence="1" type="ordered locus">MODMU_1228</name>
</gene>
<protein>
    <submittedName>
        <fullName evidence="1">Uncharacterized protein</fullName>
    </submittedName>
</protein>
<dbReference type="Proteomes" id="UP000006461">
    <property type="component" value="Chromosome"/>
</dbReference>
<dbReference type="HOGENOM" id="CLU_1862914_0_0_11"/>
<name>I4ETG5_MODI5</name>
<organism evidence="1 2">
    <name type="scientific">Modestobacter italicus (strain DSM 44449 / CECT 9708 / BC 501)</name>
    <dbReference type="NCBI Taxonomy" id="2732864"/>
    <lineage>
        <taxon>Bacteria</taxon>
        <taxon>Bacillati</taxon>
        <taxon>Actinomycetota</taxon>
        <taxon>Actinomycetes</taxon>
        <taxon>Geodermatophilales</taxon>
        <taxon>Geodermatophilaceae</taxon>
        <taxon>Modestobacter</taxon>
    </lineage>
</organism>
<proteinExistence type="predicted"/>
<dbReference type="STRING" id="477641.MODMU_1228"/>
<dbReference type="AlphaFoldDB" id="I4ETG5"/>
<dbReference type="KEGG" id="mmar:MODMU_1228"/>
<sequence>MALFFSNASGVTAWVSLVWDNRATGCGPFSSFRKSGWYRLEIDQTRNLWDINLLNANPVGAFFGEQFQGGQGLTWGDLGVNNELLIRPEGFDQCYDDLNGCTQRARFGVLAFNTAPSTLIRLLPHRPEEPTWEEFTF</sequence>
<dbReference type="OrthoDB" id="427878at2"/>
<accession>I4ETG5</accession>